<keyword evidence="3" id="KW-1185">Reference proteome</keyword>
<proteinExistence type="predicted"/>
<dbReference type="InterPro" id="IPR037181">
    <property type="entry name" value="SUFU_N"/>
</dbReference>
<name>A0A4Y3PGW3_BREPA</name>
<sequence>MTLEEYQKRASEQDDWAPGWDALDEAFQKLYPGQEPAHYGTNMVSRAMFGGDEYLDGYSIYESSHGFKHLLTYGMTELYTNEQAYGSEWSQWGYEMTIKLKAESNEECMWAIDMLSNLARYTYTQKRYFEPGQYIAGNGQSLRIGTDSAITALLIAADTEVDGIDTVHGRVDFVQLVGITQRELEVLKEDPSQAEVLIERMKDDNPYLVTDMARSKSYL</sequence>
<dbReference type="InterPro" id="IPR020941">
    <property type="entry name" value="SUFU-like_domain"/>
</dbReference>
<feature type="domain" description="Suppressor of fused-like" evidence="1">
    <location>
        <begin position="52"/>
        <end position="214"/>
    </location>
</feature>
<organism evidence="2 3">
    <name type="scientific">Brevibacillus parabrevis</name>
    <dbReference type="NCBI Taxonomy" id="54914"/>
    <lineage>
        <taxon>Bacteria</taxon>
        <taxon>Bacillati</taxon>
        <taxon>Bacillota</taxon>
        <taxon>Bacilli</taxon>
        <taxon>Bacillales</taxon>
        <taxon>Paenibacillaceae</taxon>
        <taxon>Brevibacillus</taxon>
    </lineage>
</organism>
<accession>A0A4Y3PGW3</accession>
<gene>
    <name evidence="2" type="ORF">BPA01_00190</name>
</gene>
<dbReference type="PANTHER" id="PTHR10928">
    <property type="entry name" value="SUPPRESSOR OF FUSED"/>
    <property type="match status" value="1"/>
</dbReference>
<dbReference type="Pfam" id="PF05076">
    <property type="entry name" value="SUFU"/>
    <property type="match status" value="1"/>
</dbReference>
<reference evidence="2 3" key="1">
    <citation type="submission" date="2019-06" db="EMBL/GenBank/DDBJ databases">
        <title>Whole genome shotgun sequence of Brevibacillus parabrevis NBRC 12334.</title>
        <authorList>
            <person name="Hosoyama A."/>
            <person name="Uohara A."/>
            <person name="Ohji S."/>
            <person name="Ichikawa N."/>
        </authorList>
    </citation>
    <scope>NUCLEOTIDE SEQUENCE [LARGE SCALE GENOMIC DNA]</scope>
    <source>
        <strain evidence="2 3">NBRC 12334</strain>
    </source>
</reference>
<evidence type="ECO:0000313" key="2">
    <source>
        <dbReference type="EMBL" id="GEB30439.1"/>
    </source>
</evidence>
<dbReference type="PANTHER" id="PTHR10928:SF2">
    <property type="entry name" value="SUPPRESSOR OF FUSED HOMOLOG"/>
    <property type="match status" value="1"/>
</dbReference>
<dbReference type="InterPro" id="IPR007768">
    <property type="entry name" value="Suppressor_of_fused"/>
</dbReference>
<dbReference type="GO" id="GO:0005737">
    <property type="term" value="C:cytoplasm"/>
    <property type="evidence" value="ECO:0007669"/>
    <property type="project" value="TreeGrafter"/>
</dbReference>
<evidence type="ECO:0000313" key="3">
    <source>
        <dbReference type="Proteomes" id="UP000316882"/>
    </source>
</evidence>
<dbReference type="Proteomes" id="UP000316882">
    <property type="component" value="Unassembled WGS sequence"/>
</dbReference>
<dbReference type="STRING" id="54914.AV540_12810"/>
<comment type="caution">
    <text evidence="2">The sequence shown here is derived from an EMBL/GenBank/DDBJ whole genome shotgun (WGS) entry which is preliminary data.</text>
</comment>
<dbReference type="AlphaFoldDB" id="A0A4Y3PGW3"/>
<evidence type="ECO:0000259" key="1">
    <source>
        <dbReference type="Pfam" id="PF05076"/>
    </source>
</evidence>
<dbReference type="SUPFAM" id="SSF103359">
    <property type="entry name" value="Suppressor of Fused, N-terminal domain"/>
    <property type="match status" value="1"/>
</dbReference>
<dbReference type="EMBL" id="BJMH01000001">
    <property type="protein sequence ID" value="GEB30439.1"/>
    <property type="molecule type" value="Genomic_DNA"/>
</dbReference>
<protein>
    <recommendedName>
        <fullName evidence="1">Suppressor of fused-like domain-containing protein</fullName>
    </recommendedName>
</protein>
<dbReference type="RefSeq" id="WP_122962744.1">
    <property type="nucleotide sequence ID" value="NZ_BJMH01000001.1"/>
</dbReference>